<feature type="compositionally biased region" description="Basic and acidic residues" evidence="1">
    <location>
        <begin position="70"/>
        <end position="79"/>
    </location>
</feature>
<evidence type="ECO:0000256" key="1">
    <source>
        <dbReference type="SAM" id="MobiDB-lite"/>
    </source>
</evidence>
<dbReference type="WBParaSite" id="SVE_1310900.1">
    <property type="protein sequence ID" value="SVE_1310900.1"/>
    <property type="gene ID" value="SVE_1310900"/>
</dbReference>
<dbReference type="Proteomes" id="UP000035680">
    <property type="component" value="Unassembled WGS sequence"/>
</dbReference>
<dbReference type="AlphaFoldDB" id="A0A0K0FS49"/>
<keyword evidence="2" id="KW-1185">Reference proteome</keyword>
<evidence type="ECO:0000313" key="2">
    <source>
        <dbReference type="Proteomes" id="UP000035680"/>
    </source>
</evidence>
<name>A0A0K0FS49_STRVS</name>
<protein>
    <submittedName>
        <fullName evidence="3">Ovule protein</fullName>
    </submittedName>
</protein>
<sequence>MNKDFIGGETFLHMKHRYQMCRRTIQHSNSMLLSNHIKQYILFVFSISIIELVKFSLPAESPRVYRNSRRNSDSRDRHLPSRYNTAKPRLYKKS</sequence>
<proteinExistence type="predicted"/>
<accession>A0A0K0FS49</accession>
<feature type="region of interest" description="Disordered" evidence="1">
    <location>
        <begin position="65"/>
        <end position="94"/>
    </location>
</feature>
<reference evidence="2" key="1">
    <citation type="submission" date="2014-07" db="EMBL/GenBank/DDBJ databases">
        <authorList>
            <person name="Martin A.A"/>
            <person name="De Silva N."/>
        </authorList>
    </citation>
    <scope>NUCLEOTIDE SEQUENCE</scope>
</reference>
<organism evidence="2 3">
    <name type="scientific">Strongyloides venezuelensis</name>
    <name type="common">Threadworm</name>
    <dbReference type="NCBI Taxonomy" id="75913"/>
    <lineage>
        <taxon>Eukaryota</taxon>
        <taxon>Metazoa</taxon>
        <taxon>Ecdysozoa</taxon>
        <taxon>Nematoda</taxon>
        <taxon>Chromadorea</taxon>
        <taxon>Rhabditida</taxon>
        <taxon>Tylenchina</taxon>
        <taxon>Panagrolaimomorpha</taxon>
        <taxon>Strongyloidoidea</taxon>
        <taxon>Strongyloididae</taxon>
        <taxon>Strongyloides</taxon>
    </lineage>
</organism>
<reference evidence="3" key="2">
    <citation type="submission" date="2015-08" db="UniProtKB">
        <authorList>
            <consortium name="WormBaseParasite"/>
        </authorList>
    </citation>
    <scope>IDENTIFICATION</scope>
</reference>
<evidence type="ECO:0000313" key="3">
    <source>
        <dbReference type="WBParaSite" id="SVE_1310900.1"/>
    </source>
</evidence>